<reference evidence="2" key="1">
    <citation type="journal article" date="2018" name="Genome Biol. Evol.">
        <title>Genomics and development of Lentinus tigrinus, a white-rot wood-decaying mushroom with dimorphic fruiting bodies.</title>
        <authorList>
            <person name="Wu B."/>
            <person name="Xu Z."/>
            <person name="Knudson A."/>
            <person name="Carlson A."/>
            <person name="Chen N."/>
            <person name="Kovaka S."/>
            <person name="LaButti K."/>
            <person name="Lipzen A."/>
            <person name="Pennachio C."/>
            <person name="Riley R."/>
            <person name="Schakwitz W."/>
            <person name="Umezawa K."/>
            <person name="Ohm R.A."/>
            <person name="Grigoriev I.V."/>
            <person name="Nagy L.G."/>
            <person name="Gibbons J."/>
            <person name="Hibbett D."/>
        </authorList>
    </citation>
    <scope>NUCLEOTIDE SEQUENCE [LARGE SCALE GENOMIC DNA]</scope>
    <source>
        <strain evidence="2">ALCF2SS1-6</strain>
    </source>
</reference>
<feature type="compositionally biased region" description="Basic and acidic residues" evidence="1">
    <location>
        <begin position="126"/>
        <end position="142"/>
    </location>
</feature>
<dbReference type="Proteomes" id="UP000313359">
    <property type="component" value="Unassembled WGS sequence"/>
</dbReference>
<proteinExistence type="predicted"/>
<dbReference type="EMBL" id="ML122278">
    <property type="protein sequence ID" value="RPD57826.1"/>
    <property type="molecule type" value="Genomic_DNA"/>
</dbReference>
<feature type="compositionally biased region" description="Low complexity" evidence="1">
    <location>
        <begin position="241"/>
        <end position="256"/>
    </location>
</feature>
<feature type="region of interest" description="Disordered" evidence="1">
    <location>
        <begin position="125"/>
        <end position="166"/>
    </location>
</feature>
<feature type="region of interest" description="Disordered" evidence="1">
    <location>
        <begin position="304"/>
        <end position="323"/>
    </location>
</feature>
<dbReference type="OrthoDB" id="2757612at2759"/>
<protein>
    <submittedName>
        <fullName evidence="2">Uncharacterized protein</fullName>
    </submittedName>
</protein>
<evidence type="ECO:0000313" key="2">
    <source>
        <dbReference type="EMBL" id="RPD57826.1"/>
    </source>
</evidence>
<name>A0A5C2S920_9APHY</name>
<evidence type="ECO:0000313" key="3">
    <source>
        <dbReference type="Proteomes" id="UP000313359"/>
    </source>
</evidence>
<accession>A0A5C2S920</accession>
<gene>
    <name evidence="2" type="ORF">L227DRAFT_198895</name>
</gene>
<feature type="compositionally biased region" description="Acidic residues" evidence="1">
    <location>
        <begin position="304"/>
        <end position="321"/>
    </location>
</feature>
<dbReference type="AlphaFoldDB" id="A0A5C2S920"/>
<evidence type="ECO:0000256" key="1">
    <source>
        <dbReference type="SAM" id="MobiDB-lite"/>
    </source>
</evidence>
<organism evidence="2 3">
    <name type="scientific">Lentinus tigrinus ALCF2SS1-6</name>
    <dbReference type="NCBI Taxonomy" id="1328759"/>
    <lineage>
        <taxon>Eukaryota</taxon>
        <taxon>Fungi</taxon>
        <taxon>Dikarya</taxon>
        <taxon>Basidiomycota</taxon>
        <taxon>Agaricomycotina</taxon>
        <taxon>Agaricomycetes</taxon>
        <taxon>Polyporales</taxon>
        <taxon>Polyporaceae</taxon>
        <taxon>Lentinus</taxon>
    </lineage>
</organism>
<keyword evidence="3" id="KW-1185">Reference proteome</keyword>
<sequence>MMDFQSLWSILLGVLSIVLALLGTWSFVNTQLPSKNLHTMFDMLDDTDGLLLSCKEEGLVPVDAADDFRTKLAWHRASAEETRLRTLAAKNYIEDFTNWLRGLTRKMRKICQDVREIRSEISTTSMRERQRLAAERDQREAGGEGAHPSAADNSHTLPAPVQPIDPANMGEQAVQQVATPLNEAASASPDDFPAPDAVVPVALPVSIAVSTCVPPATPSITDISSTIKQARKLRHSDRRCSVSSNSSDSVASSLHSTRCEHNGDPLSRSRAIATFLRYIRVRHPPGMPVYLIDPQQLAVCELAEDDSDGGDDDEDDSDGGDGDLVHELAVRVVA</sequence>
<feature type="region of interest" description="Disordered" evidence="1">
    <location>
        <begin position="237"/>
        <end position="263"/>
    </location>
</feature>